<dbReference type="PANTHER" id="PTHR12151:SF25">
    <property type="entry name" value="LINALOOL DEHYDRATASE_ISOMERASE DOMAIN-CONTAINING PROTEIN"/>
    <property type="match status" value="1"/>
</dbReference>
<name>A0A562I135_9GAMM</name>
<dbReference type="AlphaFoldDB" id="A0A562I135"/>
<dbReference type="GO" id="GO:0046872">
    <property type="term" value="F:metal ion binding"/>
    <property type="evidence" value="ECO:0007669"/>
    <property type="project" value="UniProtKB-KW"/>
</dbReference>
<sequence length="210" mass="23423">MKTKALGLWVALLVLILGVGMSLYQVLNSPRPPEYADQLAAGIVLLPQRREIPNLSFITHQQQPLQTADLKGHWSLVFFGYSFCPDICPTTLSDLRRLYQQLPQATREQLRVFLVTVDPQRDTPEQLEGYLKYFSPDFTGLTGDLADIQRLSAVLGIPFIPGDTGKPGYTVDHSANLALIDPEGYARGFVRAPIRLEPLVKQLPTLMSHP</sequence>
<gene>
    <name evidence="6" type="ORF">LX59_02333</name>
</gene>
<dbReference type="SUPFAM" id="SSF52833">
    <property type="entry name" value="Thioredoxin-like"/>
    <property type="match status" value="1"/>
</dbReference>
<evidence type="ECO:0000256" key="2">
    <source>
        <dbReference type="ARBA" id="ARBA00023008"/>
    </source>
</evidence>
<comment type="caution">
    <text evidence="6">The sequence shown here is derived from an EMBL/GenBank/DDBJ whole genome shotgun (WGS) entry which is preliminary data.</text>
</comment>
<dbReference type="PROSITE" id="PS51352">
    <property type="entry name" value="THIOREDOXIN_2"/>
    <property type="match status" value="1"/>
</dbReference>
<comment type="similarity">
    <text evidence="1">Belongs to the SCO1/2 family.</text>
</comment>
<organism evidence="6 7">
    <name type="scientific">Azomonas agilis</name>
    <dbReference type="NCBI Taxonomy" id="116849"/>
    <lineage>
        <taxon>Bacteria</taxon>
        <taxon>Pseudomonadati</taxon>
        <taxon>Pseudomonadota</taxon>
        <taxon>Gammaproteobacteria</taxon>
        <taxon>Pseudomonadales</taxon>
        <taxon>Pseudomonadaceae</taxon>
        <taxon>Azomonas</taxon>
    </lineage>
</organism>
<accession>A0A562I135</accession>
<dbReference type="Proteomes" id="UP000319627">
    <property type="component" value="Unassembled WGS sequence"/>
</dbReference>
<protein>
    <submittedName>
        <fullName evidence="6">Protein SCO1/2</fullName>
    </submittedName>
</protein>
<proteinExistence type="inferred from homology"/>
<evidence type="ECO:0000256" key="1">
    <source>
        <dbReference type="ARBA" id="ARBA00010996"/>
    </source>
</evidence>
<evidence type="ECO:0000313" key="7">
    <source>
        <dbReference type="Proteomes" id="UP000319627"/>
    </source>
</evidence>
<dbReference type="InterPro" id="IPR003782">
    <property type="entry name" value="SCO1/SenC"/>
</dbReference>
<keyword evidence="2 3" id="KW-0186">Copper</keyword>
<keyword evidence="3" id="KW-0479">Metal-binding</keyword>
<evidence type="ECO:0000256" key="3">
    <source>
        <dbReference type="PIRSR" id="PIRSR603782-1"/>
    </source>
</evidence>
<feature type="binding site" evidence="3">
    <location>
        <position position="84"/>
    </location>
    <ligand>
        <name>Cu cation</name>
        <dbReference type="ChEBI" id="CHEBI:23378"/>
    </ligand>
</feature>
<feature type="disulfide bond" description="Redox-active" evidence="4">
    <location>
        <begin position="84"/>
        <end position="88"/>
    </location>
</feature>
<dbReference type="InterPro" id="IPR013766">
    <property type="entry name" value="Thioredoxin_domain"/>
</dbReference>
<feature type="binding site" evidence="3">
    <location>
        <position position="88"/>
    </location>
    <ligand>
        <name>Cu cation</name>
        <dbReference type="ChEBI" id="CHEBI:23378"/>
    </ligand>
</feature>
<dbReference type="InterPro" id="IPR036249">
    <property type="entry name" value="Thioredoxin-like_sf"/>
</dbReference>
<keyword evidence="7" id="KW-1185">Reference proteome</keyword>
<evidence type="ECO:0000256" key="4">
    <source>
        <dbReference type="PIRSR" id="PIRSR603782-2"/>
    </source>
</evidence>
<evidence type="ECO:0000259" key="5">
    <source>
        <dbReference type="PROSITE" id="PS51352"/>
    </source>
</evidence>
<dbReference type="Gene3D" id="3.40.30.10">
    <property type="entry name" value="Glutaredoxin"/>
    <property type="match status" value="1"/>
</dbReference>
<dbReference type="Pfam" id="PF02630">
    <property type="entry name" value="SCO1-SenC"/>
    <property type="match status" value="1"/>
</dbReference>
<feature type="domain" description="Thioredoxin" evidence="5">
    <location>
        <begin position="46"/>
        <end position="195"/>
    </location>
</feature>
<dbReference type="EMBL" id="VLKG01000008">
    <property type="protein sequence ID" value="TWH64662.1"/>
    <property type="molecule type" value="Genomic_DNA"/>
</dbReference>
<reference evidence="6 7" key="1">
    <citation type="submission" date="2019-07" db="EMBL/GenBank/DDBJ databases">
        <title>Genomic Encyclopedia of Type Strains, Phase I: the one thousand microbial genomes (KMG-I) project.</title>
        <authorList>
            <person name="Kyrpides N."/>
        </authorList>
    </citation>
    <scope>NUCLEOTIDE SEQUENCE [LARGE SCALE GENOMIC DNA]</scope>
    <source>
        <strain evidence="6 7">DSM 375</strain>
    </source>
</reference>
<evidence type="ECO:0000313" key="6">
    <source>
        <dbReference type="EMBL" id="TWH64662.1"/>
    </source>
</evidence>
<feature type="binding site" evidence="3">
    <location>
        <position position="173"/>
    </location>
    <ligand>
        <name>Cu cation</name>
        <dbReference type="ChEBI" id="CHEBI:23378"/>
    </ligand>
</feature>
<keyword evidence="4" id="KW-1015">Disulfide bond</keyword>
<dbReference type="CDD" id="cd02968">
    <property type="entry name" value="SCO"/>
    <property type="match status" value="1"/>
</dbReference>
<dbReference type="PANTHER" id="PTHR12151">
    <property type="entry name" value="ELECTRON TRANSPORT PROTIN SCO1/SENC FAMILY MEMBER"/>
    <property type="match status" value="1"/>
</dbReference>